<dbReference type="Gene3D" id="2.30.220.10">
    <property type="entry name" value="f41 fragment of flagellin, C-terminal domain"/>
    <property type="match status" value="1"/>
</dbReference>
<feature type="domain" description="Flagellin N-terminal" evidence="5">
    <location>
        <begin position="7"/>
        <end position="144"/>
    </location>
</feature>
<reference evidence="7 8" key="1">
    <citation type="submission" date="2020-08" db="EMBL/GenBank/DDBJ databases">
        <title>Genomic Encyclopedia of Type Strains, Phase IV (KMG-IV): sequencing the most valuable type-strain genomes for metagenomic binning, comparative biology and taxonomic classification.</title>
        <authorList>
            <person name="Goeker M."/>
        </authorList>
    </citation>
    <scope>NUCLEOTIDE SEQUENCE [LARGE SCALE GENOMIC DNA]</scope>
    <source>
        <strain evidence="7 8">DSM 27026</strain>
    </source>
</reference>
<dbReference type="EMBL" id="JACHFJ010000009">
    <property type="protein sequence ID" value="MBB5373759.1"/>
    <property type="molecule type" value="Genomic_DNA"/>
</dbReference>
<dbReference type="InterPro" id="IPR042187">
    <property type="entry name" value="Flagellin_C_sub2"/>
</dbReference>
<organism evidence="7 8">
    <name type="scientific">Acidocella aromatica</name>
    <dbReference type="NCBI Taxonomy" id="1303579"/>
    <lineage>
        <taxon>Bacteria</taxon>
        <taxon>Pseudomonadati</taxon>
        <taxon>Pseudomonadota</taxon>
        <taxon>Alphaproteobacteria</taxon>
        <taxon>Acetobacterales</taxon>
        <taxon>Acidocellaceae</taxon>
        <taxon>Acidocella</taxon>
    </lineage>
</organism>
<protein>
    <recommendedName>
        <fullName evidence="4">Flagellin</fullName>
    </recommendedName>
</protein>
<sequence>MSAVGSIMTNTGALSALNSISNTTTTNNNLESQLSSGLSINSPSNNPAGYITAQGFTSQLNGLTQAVSNANQGVSLLQTAQGAITQQVSVVQQLNSISVQAANGTQTAAESQSLQTLASQLTSQVSTIAKQTQFNNISLLDGSFQGVQFQVGANEGQTMSLSISNTNASAIGMWHSSAGANYKGTNGTATNGKTGSAAITLGAPASTLGAFTAGTATITGANGQTEAVTSKAGESAASLASAINNLSSQAGVQAQAHTQATFQLKAGGSGQYKFSIQAASSGATTIGGKQNIVASSAAGVVSEINSQSSTSGIAASLDKNGNLVLTQSAGENINITGASSGSLTAVDSTGTATGAVIKTGAASAVIQGQLQLQSSGAFSVTSGSAIGVKGTSSLADLGDINVSSTSGANAAINVVKYALATLNNQGGTLGAVQQSLTANINNMNTTSQNLTTALGVVQDANIPAVSTQLTQSQIQAQAGVAALKASTQLQQSYTSLLP</sequence>
<dbReference type="PRINTS" id="PR00207">
    <property type="entry name" value="FLAGELLIN"/>
</dbReference>
<proteinExistence type="inferred from homology"/>
<dbReference type="RefSeq" id="WP_183266777.1">
    <property type="nucleotide sequence ID" value="NZ_JACHFJ010000009.1"/>
</dbReference>
<comment type="caution">
    <text evidence="7">The sequence shown here is derived from an EMBL/GenBank/DDBJ whole genome shotgun (WGS) entry which is preliminary data.</text>
</comment>
<keyword evidence="3 4" id="KW-0975">Bacterial flagellum</keyword>
<evidence type="ECO:0000313" key="7">
    <source>
        <dbReference type="EMBL" id="MBB5373759.1"/>
    </source>
</evidence>
<dbReference type="PANTHER" id="PTHR42792">
    <property type="entry name" value="FLAGELLIN"/>
    <property type="match status" value="1"/>
</dbReference>
<dbReference type="GO" id="GO:0005576">
    <property type="term" value="C:extracellular region"/>
    <property type="evidence" value="ECO:0007669"/>
    <property type="project" value="UniProtKB-SubCell"/>
</dbReference>
<evidence type="ECO:0000256" key="2">
    <source>
        <dbReference type="ARBA" id="ARBA00022525"/>
    </source>
</evidence>
<keyword evidence="2 4" id="KW-0964">Secreted</keyword>
<dbReference type="Gene3D" id="6.10.10.10">
    <property type="entry name" value="Flagellar export chaperone, C-terminal domain"/>
    <property type="match status" value="1"/>
</dbReference>
<dbReference type="Gene3D" id="2.170.280.10">
    <property type="entry name" value="f41 fragment of flagellin, middle domain"/>
    <property type="match status" value="1"/>
</dbReference>
<feature type="domain" description="Flagellin C-terminal" evidence="6">
    <location>
        <begin position="413"/>
        <end position="497"/>
    </location>
</feature>
<evidence type="ECO:0000256" key="4">
    <source>
        <dbReference type="RuleBase" id="RU362073"/>
    </source>
</evidence>
<dbReference type="AlphaFoldDB" id="A0A840VNM3"/>
<keyword evidence="7" id="KW-0966">Cell projection</keyword>
<comment type="subcellular location">
    <subcellularLocation>
        <location evidence="4">Secreted</location>
    </subcellularLocation>
    <subcellularLocation>
        <location evidence="4">Bacterial flagellum</location>
    </subcellularLocation>
</comment>
<name>A0A840VNM3_9PROT</name>
<dbReference type="InterPro" id="IPR046358">
    <property type="entry name" value="Flagellin_C"/>
</dbReference>
<comment type="similarity">
    <text evidence="1 4">Belongs to the bacterial flagellin family.</text>
</comment>
<dbReference type="GO" id="GO:0009288">
    <property type="term" value="C:bacterial-type flagellum"/>
    <property type="evidence" value="ECO:0007669"/>
    <property type="project" value="UniProtKB-SubCell"/>
</dbReference>
<keyword evidence="7" id="KW-0282">Flagellum</keyword>
<evidence type="ECO:0000259" key="5">
    <source>
        <dbReference type="Pfam" id="PF00669"/>
    </source>
</evidence>
<keyword evidence="7" id="KW-0969">Cilium</keyword>
<comment type="function">
    <text evidence="4">Flagellin is the subunit protein which polymerizes to form the filaments of bacterial flagella.</text>
</comment>
<dbReference type="SUPFAM" id="SSF64518">
    <property type="entry name" value="Phase 1 flagellin"/>
    <property type="match status" value="1"/>
</dbReference>
<dbReference type="InterPro" id="IPR010810">
    <property type="entry name" value="Flagellin_hook_IN_motif"/>
</dbReference>
<evidence type="ECO:0000259" key="6">
    <source>
        <dbReference type="Pfam" id="PF00700"/>
    </source>
</evidence>
<evidence type="ECO:0000313" key="8">
    <source>
        <dbReference type="Proteomes" id="UP000553706"/>
    </source>
</evidence>
<dbReference type="Proteomes" id="UP000553706">
    <property type="component" value="Unassembled WGS sequence"/>
</dbReference>
<gene>
    <name evidence="7" type="ORF">HNP71_002024</name>
</gene>
<dbReference type="InterPro" id="IPR001492">
    <property type="entry name" value="Flagellin"/>
</dbReference>
<evidence type="ECO:0000256" key="3">
    <source>
        <dbReference type="ARBA" id="ARBA00023143"/>
    </source>
</evidence>
<dbReference type="Gene3D" id="1.20.1330.10">
    <property type="entry name" value="f41 fragment of flagellin, N-terminal domain"/>
    <property type="match status" value="1"/>
</dbReference>
<dbReference type="PANTHER" id="PTHR42792:SF2">
    <property type="entry name" value="FLAGELLIN"/>
    <property type="match status" value="1"/>
</dbReference>
<accession>A0A840VNM3</accession>
<evidence type="ECO:0000256" key="1">
    <source>
        <dbReference type="ARBA" id="ARBA00005709"/>
    </source>
</evidence>
<dbReference type="Pfam" id="PF00700">
    <property type="entry name" value="Flagellin_C"/>
    <property type="match status" value="1"/>
</dbReference>
<keyword evidence="8" id="KW-1185">Reference proteome</keyword>
<dbReference type="InterPro" id="IPR001029">
    <property type="entry name" value="Flagellin_N"/>
</dbReference>
<dbReference type="Pfam" id="PF00669">
    <property type="entry name" value="Flagellin_N"/>
    <property type="match status" value="1"/>
</dbReference>
<dbReference type="GO" id="GO:0005198">
    <property type="term" value="F:structural molecule activity"/>
    <property type="evidence" value="ECO:0007669"/>
    <property type="project" value="UniProtKB-UniRule"/>
</dbReference>
<dbReference type="Pfam" id="PF07196">
    <property type="entry name" value="Flagellin_IN"/>
    <property type="match status" value="2"/>
</dbReference>